<proteinExistence type="predicted"/>
<dbReference type="AlphaFoldDB" id="A0A399J1F0"/>
<dbReference type="OrthoDB" id="7872359at2"/>
<dbReference type="Proteomes" id="UP000265848">
    <property type="component" value="Unassembled WGS sequence"/>
</dbReference>
<reference evidence="1 2" key="1">
    <citation type="submission" date="2018-08" db="EMBL/GenBank/DDBJ databases">
        <title>Pseudooceanicola sediminis CY03 in the family Rhodobacteracea.</title>
        <authorList>
            <person name="Zhang Y.-J."/>
        </authorList>
    </citation>
    <scope>NUCLEOTIDE SEQUENCE [LARGE SCALE GENOMIC DNA]</scope>
    <source>
        <strain evidence="1 2">CY03</strain>
    </source>
</reference>
<name>A0A399J1F0_9RHOB</name>
<evidence type="ECO:0000313" key="1">
    <source>
        <dbReference type="EMBL" id="RII39175.1"/>
    </source>
</evidence>
<accession>A0A399J1F0</accession>
<organism evidence="1 2">
    <name type="scientific">Pseudooceanicola sediminis</name>
    <dbReference type="NCBI Taxonomy" id="2211117"/>
    <lineage>
        <taxon>Bacteria</taxon>
        <taxon>Pseudomonadati</taxon>
        <taxon>Pseudomonadota</taxon>
        <taxon>Alphaproteobacteria</taxon>
        <taxon>Rhodobacterales</taxon>
        <taxon>Paracoccaceae</taxon>
        <taxon>Pseudooceanicola</taxon>
    </lineage>
</organism>
<dbReference type="RefSeq" id="WP_119398615.1">
    <property type="nucleotide sequence ID" value="NZ_QWJJ01000006.1"/>
</dbReference>
<gene>
    <name evidence="1" type="ORF">DL237_08470</name>
</gene>
<comment type="caution">
    <text evidence="1">The sequence shown here is derived from an EMBL/GenBank/DDBJ whole genome shotgun (WGS) entry which is preliminary data.</text>
</comment>
<evidence type="ECO:0000313" key="2">
    <source>
        <dbReference type="Proteomes" id="UP000265848"/>
    </source>
</evidence>
<keyword evidence="2" id="KW-1185">Reference proteome</keyword>
<sequence length="92" mass="9979">MPDDKTTPLRNLLLIAPLLVALWGCNRPPALDATLSTANREAAYPDLVPGSRITSRTQDQARLDTADDDALAARAADLRRRADDLRTAEIGL</sequence>
<dbReference type="EMBL" id="QWJJ01000006">
    <property type="protein sequence ID" value="RII39175.1"/>
    <property type="molecule type" value="Genomic_DNA"/>
</dbReference>
<protein>
    <submittedName>
        <fullName evidence="1">Uncharacterized protein</fullName>
    </submittedName>
</protein>